<keyword evidence="3" id="KW-0949">S-adenosyl-L-methionine</keyword>
<evidence type="ECO:0000313" key="7">
    <source>
        <dbReference type="Proteomes" id="UP001551482"/>
    </source>
</evidence>
<dbReference type="PANTHER" id="PTHR43712">
    <property type="entry name" value="PUTATIVE (AFU_ORTHOLOGUE AFUA_4G14580)-RELATED"/>
    <property type="match status" value="1"/>
</dbReference>
<dbReference type="SUPFAM" id="SSF46785">
    <property type="entry name" value="Winged helix' DNA-binding domain"/>
    <property type="match status" value="1"/>
</dbReference>
<dbReference type="SUPFAM" id="SSF53335">
    <property type="entry name" value="S-adenosyl-L-methionine-dependent methyltransferases"/>
    <property type="match status" value="1"/>
</dbReference>
<gene>
    <name evidence="6" type="ORF">AB0C36_40070</name>
</gene>
<evidence type="ECO:0000256" key="1">
    <source>
        <dbReference type="ARBA" id="ARBA00022603"/>
    </source>
</evidence>
<dbReference type="InterPro" id="IPR036388">
    <property type="entry name" value="WH-like_DNA-bd_sf"/>
</dbReference>
<comment type="caution">
    <text evidence="6">The sequence shown here is derived from an EMBL/GenBank/DDBJ whole genome shotgun (WGS) entry which is preliminary data.</text>
</comment>
<evidence type="ECO:0000256" key="2">
    <source>
        <dbReference type="ARBA" id="ARBA00022679"/>
    </source>
</evidence>
<feature type="domain" description="O-methyltransferase dimerisation" evidence="5">
    <location>
        <begin position="18"/>
        <end position="92"/>
    </location>
</feature>
<sequence>MTETRPPQPHDAGMRLREVAFGAVSAAAVRAALRLEIADALDDEPQTAEELAAHLAVEPSALRRLLRALVANGIFAEEPDGRFAHNDTSRLLRADAPRSMRYVSLWATEPWTWQAWPKLEDAVRHGGSVFPDLHGKGFFDYLHEDAPESAETFNRAMTQSSRQSAEDVAAVLDLSEARTVVDVGGGQGLLVATLLERHPHLRGALLDLPAVVDRADPRLRPGGALADRVTLVPGDCREAVPVRADVYVVKNILEWDDDSTRRTLANIVAAAEPDARVVVIENLVDDTGSLKFTTAMDLLLLLNVGGAKHTEVSLLSAMRRAGLEVGEVRAVNSTLHMFDSVVPAIAAHSNAP</sequence>
<dbReference type="RefSeq" id="WP_358363920.1">
    <property type="nucleotide sequence ID" value="NZ_JBEZFP010000191.1"/>
</dbReference>
<dbReference type="InterPro" id="IPR011991">
    <property type="entry name" value="ArsR-like_HTH"/>
</dbReference>
<name>A0ABV3DW08_9ACTN</name>
<dbReference type="InterPro" id="IPR012967">
    <property type="entry name" value="COMT_dimerisation"/>
</dbReference>
<dbReference type="Gene3D" id="1.10.10.10">
    <property type="entry name" value="Winged helix-like DNA-binding domain superfamily/Winged helix DNA-binding domain"/>
    <property type="match status" value="1"/>
</dbReference>
<dbReference type="CDD" id="cd00090">
    <property type="entry name" value="HTH_ARSR"/>
    <property type="match status" value="1"/>
</dbReference>
<dbReference type="EMBL" id="JBEZFP010000191">
    <property type="protein sequence ID" value="MEU8139677.1"/>
    <property type="molecule type" value="Genomic_DNA"/>
</dbReference>
<dbReference type="InterPro" id="IPR036390">
    <property type="entry name" value="WH_DNA-bd_sf"/>
</dbReference>
<dbReference type="Proteomes" id="UP001551482">
    <property type="component" value="Unassembled WGS sequence"/>
</dbReference>
<dbReference type="InterPro" id="IPR001077">
    <property type="entry name" value="COMT_C"/>
</dbReference>
<keyword evidence="1" id="KW-0489">Methyltransferase</keyword>
<dbReference type="Pfam" id="PF00891">
    <property type="entry name" value="Methyltransf_2"/>
    <property type="match status" value="1"/>
</dbReference>
<dbReference type="PANTHER" id="PTHR43712:SF2">
    <property type="entry name" value="O-METHYLTRANSFERASE CICE"/>
    <property type="match status" value="1"/>
</dbReference>
<reference evidence="6 7" key="1">
    <citation type="submission" date="2024-06" db="EMBL/GenBank/DDBJ databases">
        <title>The Natural Products Discovery Center: Release of the First 8490 Sequenced Strains for Exploring Actinobacteria Biosynthetic Diversity.</title>
        <authorList>
            <person name="Kalkreuter E."/>
            <person name="Kautsar S.A."/>
            <person name="Yang D."/>
            <person name="Bader C.D."/>
            <person name="Teijaro C.N."/>
            <person name="Fluegel L."/>
            <person name="Davis C.M."/>
            <person name="Simpson J.R."/>
            <person name="Lauterbach L."/>
            <person name="Steele A.D."/>
            <person name="Gui C."/>
            <person name="Meng S."/>
            <person name="Li G."/>
            <person name="Viehrig K."/>
            <person name="Ye F."/>
            <person name="Su P."/>
            <person name="Kiefer A.F."/>
            <person name="Nichols A."/>
            <person name="Cepeda A.J."/>
            <person name="Yan W."/>
            <person name="Fan B."/>
            <person name="Jiang Y."/>
            <person name="Adhikari A."/>
            <person name="Zheng C.-J."/>
            <person name="Schuster L."/>
            <person name="Cowan T.M."/>
            <person name="Smanski M.J."/>
            <person name="Chevrette M.G."/>
            <person name="De Carvalho L.P.S."/>
            <person name="Shen B."/>
        </authorList>
    </citation>
    <scope>NUCLEOTIDE SEQUENCE [LARGE SCALE GENOMIC DNA]</scope>
    <source>
        <strain evidence="6 7">NPDC048946</strain>
    </source>
</reference>
<keyword evidence="7" id="KW-1185">Reference proteome</keyword>
<accession>A0ABV3DW08</accession>
<proteinExistence type="predicted"/>
<evidence type="ECO:0000256" key="3">
    <source>
        <dbReference type="ARBA" id="ARBA00022691"/>
    </source>
</evidence>
<dbReference type="InterPro" id="IPR029063">
    <property type="entry name" value="SAM-dependent_MTases_sf"/>
</dbReference>
<dbReference type="PROSITE" id="PS51683">
    <property type="entry name" value="SAM_OMT_II"/>
    <property type="match status" value="1"/>
</dbReference>
<dbReference type="InterPro" id="IPR016461">
    <property type="entry name" value="COMT-like"/>
</dbReference>
<evidence type="ECO:0000259" key="5">
    <source>
        <dbReference type="Pfam" id="PF08100"/>
    </source>
</evidence>
<feature type="domain" description="O-methyltransferase C-terminal" evidence="4">
    <location>
        <begin position="116"/>
        <end position="322"/>
    </location>
</feature>
<dbReference type="Pfam" id="PF08100">
    <property type="entry name" value="Dimerisation"/>
    <property type="match status" value="1"/>
</dbReference>
<keyword evidence="2" id="KW-0808">Transferase</keyword>
<dbReference type="PIRSF" id="PIRSF005739">
    <property type="entry name" value="O-mtase"/>
    <property type="match status" value="1"/>
</dbReference>
<dbReference type="Gene3D" id="3.40.50.150">
    <property type="entry name" value="Vaccinia Virus protein VP39"/>
    <property type="match status" value="1"/>
</dbReference>
<evidence type="ECO:0000259" key="4">
    <source>
        <dbReference type="Pfam" id="PF00891"/>
    </source>
</evidence>
<evidence type="ECO:0000313" key="6">
    <source>
        <dbReference type="EMBL" id="MEU8139677.1"/>
    </source>
</evidence>
<protein>
    <submittedName>
        <fullName evidence="6">ArsR family transcriptional regulator</fullName>
    </submittedName>
</protein>
<organism evidence="6 7">
    <name type="scientific">Streptodolium elevatio</name>
    <dbReference type="NCBI Taxonomy" id="3157996"/>
    <lineage>
        <taxon>Bacteria</taxon>
        <taxon>Bacillati</taxon>
        <taxon>Actinomycetota</taxon>
        <taxon>Actinomycetes</taxon>
        <taxon>Kitasatosporales</taxon>
        <taxon>Streptomycetaceae</taxon>
        <taxon>Streptodolium</taxon>
    </lineage>
</organism>